<evidence type="ECO:0000313" key="2">
    <source>
        <dbReference type="EMBL" id="QJF50706.1"/>
    </source>
</evidence>
<proteinExistence type="predicted"/>
<dbReference type="Pfam" id="PF02036">
    <property type="entry name" value="SCP2"/>
    <property type="match status" value="1"/>
</dbReference>
<dbReference type="InterPro" id="IPR036527">
    <property type="entry name" value="SCP2_sterol-bd_dom_sf"/>
</dbReference>
<dbReference type="Proteomes" id="UP000503308">
    <property type="component" value="Chromosome"/>
</dbReference>
<dbReference type="SUPFAM" id="SSF55718">
    <property type="entry name" value="SCP-like"/>
    <property type="match status" value="1"/>
</dbReference>
<dbReference type="EMBL" id="CP048788">
    <property type="protein sequence ID" value="QJF50706.1"/>
    <property type="molecule type" value="Genomic_DNA"/>
</dbReference>
<gene>
    <name evidence="2" type="ORF">G3256_05805</name>
</gene>
<accession>A0A858SUY4</accession>
<reference evidence="2 3" key="1">
    <citation type="submission" date="2020-02" db="EMBL/GenBank/DDBJ databases">
        <title>Genome sequence of Roseobacter ponti.</title>
        <authorList>
            <person name="Hollensteiner J."/>
            <person name="Schneider D."/>
            <person name="Poehlein A."/>
            <person name="Daniel R."/>
        </authorList>
    </citation>
    <scope>NUCLEOTIDE SEQUENCE [LARGE SCALE GENOMIC DNA]</scope>
    <source>
        <strain evidence="2 3">DSM 106830</strain>
    </source>
</reference>
<protein>
    <submittedName>
        <fullName evidence="2">SCP2 sterol-binding domain-containing protein</fullName>
    </submittedName>
</protein>
<dbReference type="AlphaFoldDB" id="A0A858SUY4"/>
<dbReference type="KEGG" id="rpon:G3256_05805"/>
<feature type="domain" description="SCP2" evidence="1">
    <location>
        <begin position="21"/>
        <end position="95"/>
    </location>
</feature>
<organism evidence="2 3">
    <name type="scientific">Roseobacter ponti</name>
    <dbReference type="NCBI Taxonomy" id="1891787"/>
    <lineage>
        <taxon>Bacteria</taxon>
        <taxon>Pseudomonadati</taxon>
        <taxon>Pseudomonadota</taxon>
        <taxon>Alphaproteobacteria</taxon>
        <taxon>Rhodobacterales</taxon>
        <taxon>Roseobacteraceae</taxon>
        <taxon>Roseobacter</taxon>
    </lineage>
</organism>
<keyword evidence="3" id="KW-1185">Reference proteome</keyword>
<evidence type="ECO:0000313" key="3">
    <source>
        <dbReference type="Proteomes" id="UP000503308"/>
    </source>
</evidence>
<dbReference type="RefSeq" id="WP_169639921.1">
    <property type="nucleotide sequence ID" value="NZ_CP048788.1"/>
</dbReference>
<dbReference type="Gene3D" id="3.30.1050.10">
    <property type="entry name" value="SCP2 sterol-binding domain"/>
    <property type="match status" value="1"/>
</dbReference>
<dbReference type="InterPro" id="IPR003033">
    <property type="entry name" value="SCP2_sterol-bd_dom"/>
</dbReference>
<name>A0A858SUY4_9RHOB</name>
<evidence type="ECO:0000259" key="1">
    <source>
        <dbReference type="Pfam" id="PF02036"/>
    </source>
</evidence>
<sequence length="96" mass="9778">MSEIVNEAVVALNEKLSGADFGGTAKFDIAGEGSIMMDSTGARAGDEPADVTLTADVDTFRAILEGETNPTSAFMTGKLSVDGDMGMAMQLASALA</sequence>